<keyword evidence="4" id="KW-0812">Transmembrane</keyword>
<evidence type="ECO:0000256" key="8">
    <source>
        <dbReference type="ARBA" id="ARBA00022833"/>
    </source>
</evidence>
<evidence type="ECO:0000256" key="9">
    <source>
        <dbReference type="ARBA" id="ARBA00022989"/>
    </source>
</evidence>
<evidence type="ECO:0000313" key="15">
    <source>
        <dbReference type="Proteomes" id="UP000607653"/>
    </source>
</evidence>
<keyword evidence="8" id="KW-0862">Zinc</keyword>
<accession>A0A823A4W8</accession>
<evidence type="ECO:0000256" key="11">
    <source>
        <dbReference type="ARBA" id="ARBA00024209"/>
    </source>
</evidence>
<organism evidence="14 15">
    <name type="scientific">Nelumbo nucifera</name>
    <name type="common">Sacred lotus</name>
    <dbReference type="NCBI Taxonomy" id="4432"/>
    <lineage>
        <taxon>Eukaryota</taxon>
        <taxon>Viridiplantae</taxon>
        <taxon>Streptophyta</taxon>
        <taxon>Embryophyta</taxon>
        <taxon>Tracheophyta</taxon>
        <taxon>Spermatophyta</taxon>
        <taxon>Magnoliopsida</taxon>
        <taxon>Proteales</taxon>
        <taxon>Nelumbonaceae</taxon>
        <taxon>Nelumbo</taxon>
    </lineage>
</organism>
<dbReference type="PANTHER" id="PTHR45768:SF61">
    <property type="entry name" value="RING-H2 FINGER PROTEIN ATL18"/>
    <property type="match status" value="1"/>
</dbReference>
<dbReference type="EMBL" id="DUZY01000008">
    <property type="protein sequence ID" value="DAD48908.1"/>
    <property type="molecule type" value="Genomic_DNA"/>
</dbReference>
<evidence type="ECO:0000256" key="3">
    <source>
        <dbReference type="ARBA" id="ARBA00022679"/>
    </source>
</evidence>
<evidence type="ECO:0000256" key="2">
    <source>
        <dbReference type="ARBA" id="ARBA00004906"/>
    </source>
</evidence>
<evidence type="ECO:0000256" key="7">
    <source>
        <dbReference type="ARBA" id="ARBA00022786"/>
    </source>
</evidence>
<dbReference type="Gene3D" id="3.30.40.10">
    <property type="entry name" value="Zinc/RING finger domain, C3HC4 (zinc finger)"/>
    <property type="match status" value="1"/>
</dbReference>
<reference evidence="14 15" key="1">
    <citation type="journal article" date="2020" name="Mol. Biol. Evol.">
        <title>Distinct Expression and Methylation Patterns for Genes with Different Fates following a Single Whole-Genome Duplication in Flowering Plants.</title>
        <authorList>
            <person name="Shi T."/>
            <person name="Rahmani R.S."/>
            <person name="Gugger P.F."/>
            <person name="Wang M."/>
            <person name="Li H."/>
            <person name="Zhang Y."/>
            <person name="Li Z."/>
            <person name="Wang Q."/>
            <person name="Van de Peer Y."/>
            <person name="Marchal K."/>
            <person name="Chen J."/>
        </authorList>
    </citation>
    <scope>NUCLEOTIDE SEQUENCE [LARGE SCALE GENOMIC DNA]</scope>
    <source>
        <tissue evidence="14">Leaf</tissue>
    </source>
</reference>
<comment type="similarity">
    <text evidence="11">Belongs to the RING-type zinc finger family. ATL subfamily.</text>
</comment>
<keyword evidence="3" id="KW-0808">Transferase</keyword>
<dbReference type="InterPro" id="IPR001841">
    <property type="entry name" value="Znf_RING"/>
</dbReference>
<comment type="subcellular location">
    <subcellularLocation>
        <location evidence="1">Membrane</location>
        <topology evidence="1">Single-pass membrane protein</topology>
    </subcellularLocation>
</comment>
<dbReference type="PROSITE" id="PS50089">
    <property type="entry name" value="ZF_RING_2"/>
    <property type="match status" value="1"/>
</dbReference>
<gene>
    <name evidence="14" type="ORF">HUJ06_018845</name>
</gene>
<evidence type="ECO:0000256" key="4">
    <source>
        <dbReference type="ARBA" id="ARBA00022692"/>
    </source>
</evidence>
<dbReference type="SUPFAM" id="SSF57850">
    <property type="entry name" value="RING/U-box"/>
    <property type="match status" value="1"/>
</dbReference>
<dbReference type="InterPro" id="IPR013083">
    <property type="entry name" value="Znf_RING/FYVE/PHD"/>
</dbReference>
<evidence type="ECO:0000256" key="5">
    <source>
        <dbReference type="ARBA" id="ARBA00022723"/>
    </source>
</evidence>
<keyword evidence="7" id="KW-0833">Ubl conjugation pathway</keyword>
<dbReference type="AlphaFoldDB" id="A0A823A4W8"/>
<keyword evidence="9" id="KW-1133">Transmembrane helix</keyword>
<keyword evidence="10" id="KW-0472">Membrane</keyword>
<dbReference type="GO" id="GO:0016740">
    <property type="term" value="F:transferase activity"/>
    <property type="evidence" value="ECO:0007669"/>
    <property type="project" value="UniProtKB-KW"/>
</dbReference>
<evidence type="ECO:0000259" key="13">
    <source>
        <dbReference type="PROSITE" id="PS50089"/>
    </source>
</evidence>
<dbReference type="Pfam" id="PF17123">
    <property type="entry name" value="zf-RING_11"/>
    <property type="match status" value="1"/>
</dbReference>
<sequence>MVERANNGGTNNMSLDDLERLPCFDFKAREKGSCPVDCVICLENFKAGDKCRLLPCRHSFHANCVNSWC</sequence>
<protein>
    <recommendedName>
        <fullName evidence="13">RING-type domain-containing protein</fullName>
    </recommendedName>
</protein>
<proteinExistence type="inferred from homology"/>
<dbReference type="GO" id="GO:0008270">
    <property type="term" value="F:zinc ion binding"/>
    <property type="evidence" value="ECO:0007669"/>
    <property type="project" value="UniProtKB-KW"/>
</dbReference>
<name>A0A823A4W8_NELNU</name>
<feature type="domain" description="RING-type" evidence="13">
    <location>
        <begin position="38"/>
        <end position="68"/>
    </location>
</feature>
<dbReference type="PANTHER" id="PTHR45768">
    <property type="entry name" value="E3 UBIQUITIN-PROTEIN LIGASE RNF13-LIKE"/>
    <property type="match status" value="1"/>
</dbReference>
<keyword evidence="15" id="KW-1185">Reference proteome</keyword>
<keyword evidence="6 12" id="KW-0863">Zinc-finger</keyword>
<keyword evidence="5" id="KW-0479">Metal-binding</keyword>
<dbReference type="Proteomes" id="UP000607653">
    <property type="component" value="Unassembled WGS sequence"/>
</dbReference>
<evidence type="ECO:0000256" key="12">
    <source>
        <dbReference type="PROSITE-ProRule" id="PRU00175"/>
    </source>
</evidence>
<evidence type="ECO:0000256" key="6">
    <source>
        <dbReference type="ARBA" id="ARBA00022771"/>
    </source>
</evidence>
<evidence type="ECO:0000256" key="10">
    <source>
        <dbReference type="ARBA" id="ARBA00023136"/>
    </source>
</evidence>
<evidence type="ECO:0000313" key="14">
    <source>
        <dbReference type="EMBL" id="DAD48908.1"/>
    </source>
</evidence>
<evidence type="ECO:0000256" key="1">
    <source>
        <dbReference type="ARBA" id="ARBA00004167"/>
    </source>
</evidence>
<dbReference type="GO" id="GO:0016020">
    <property type="term" value="C:membrane"/>
    <property type="evidence" value="ECO:0007669"/>
    <property type="project" value="UniProtKB-SubCell"/>
</dbReference>
<comment type="caution">
    <text evidence="14">The sequence shown here is derived from an EMBL/GenBank/DDBJ whole genome shotgun (WGS) entry which is preliminary data.</text>
</comment>
<comment type="pathway">
    <text evidence="2">Protein modification; protein ubiquitination.</text>
</comment>